<dbReference type="Proteomes" id="UP001321249">
    <property type="component" value="Unassembled WGS sequence"/>
</dbReference>
<proteinExistence type="predicted"/>
<feature type="transmembrane region" description="Helical" evidence="1">
    <location>
        <begin position="145"/>
        <end position="164"/>
    </location>
</feature>
<reference evidence="4 5" key="1">
    <citation type="submission" date="2019-11" db="EMBL/GenBank/DDBJ databases">
        <authorList>
            <person name="Cho J.-C."/>
        </authorList>
    </citation>
    <scope>NUCLEOTIDE SEQUENCE [LARGE SCALE GENOMIC DNA]</scope>
    <source>
        <strain evidence="3 4">JH1073</strain>
        <strain evidence="2 5">JH702</strain>
    </source>
</reference>
<feature type="transmembrane region" description="Helical" evidence="1">
    <location>
        <begin position="93"/>
        <end position="112"/>
    </location>
</feature>
<reference evidence="3" key="2">
    <citation type="journal article" date="2023" name="Nat. Commun.">
        <title>Cultivation of marine bacteria of the SAR202 clade.</title>
        <authorList>
            <person name="Lim Y."/>
            <person name="Seo J.H."/>
            <person name="Giovannoni S.J."/>
            <person name="Kang I."/>
            <person name="Cho J.C."/>
        </authorList>
    </citation>
    <scope>NUCLEOTIDE SEQUENCE</scope>
    <source>
        <strain evidence="3">JH1073</strain>
    </source>
</reference>
<dbReference type="EMBL" id="CP046147">
    <property type="protein sequence ID" value="WFG39584.1"/>
    <property type="molecule type" value="Genomic_DNA"/>
</dbReference>
<dbReference type="AlphaFoldDB" id="A0AAJ5ZGA7"/>
<reference evidence="4" key="3">
    <citation type="submission" date="2023-06" db="EMBL/GenBank/DDBJ databases">
        <title>Pangenomics reveal diversification of enzyme families and niche specialization in globally abundant SAR202 bacteria.</title>
        <authorList>
            <person name="Saw J.H.W."/>
        </authorList>
    </citation>
    <scope>NUCLEOTIDE SEQUENCE [LARGE SCALE GENOMIC DNA]</scope>
    <source>
        <strain evidence="4">JH1073</strain>
    </source>
</reference>
<keyword evidence="1" id="KW-0812">Transmembrane</keyword>
<dbReference type="EMBL" id="WMBE01000001">
    <property type="protein sequence ID" value="MDG0865671.1"/>
    <property type="molecule type" value="Genomic_DNA"/>
</dbReference>
<accession>A0AAJ5ZGA7</accession>
<gene>
    <name evidence="2" type="ORF">GKO46_01105</name>
    <name evidence="3" type="ORF">GKO48_08120</name>
</gene>
<keyword evidence="1" id="KW-1133">Transmembrane helix</keyword>
<organism evidence="3 4">
    <name type="scientific">Candidatus Lucifugimonas marina</name>
    <dbReference type="NCBI Taxonomy" id="3038979"/>
    <lineage>
        <taxon>Bacteria</taxon>
        <taxon>Bacillati</taxon>
        <taxon>Chloroflexota</taxon>
        <taxon>Dehalococcoidia</taxon>
        <taxon>SAR202 cluster</taxon>
        <taxon>Candidatus Lucifugimonadales</taxon>
        <taxon>Candidatus Lucifugimonadaceae</taxon>
        <taxon>Candidatus Lucifugimonas</taxon>
    </lineage>
</organism>
<evidence type="ECO:0008006" key="6">
    <source>
        <dbReference type="Google" id="ProtNLM"/>
    </source>
</evidence>
<feature type="transmembrane region" description="Helical" evidence="1">
    <location>
        <begin position="6"/>
        <end position="31"/>
    </location>
</feature>
<keyword evidence="1" id="KW-0472">Membrane</keyword>
<feature type="transmembrane region" description="Helical" evidence="1">
    <location>
        <begin position="52"/>
        <end position="73"/>
    </location>
</feature>
<dbReference type="Proteomes" id="UP001219901">
    <property type="component" value="Chromosome"/>
</dbReference>
<name>A0AAJ5ZGA7_9CHLR</name>
<evidence type="ECO:0000313" key="4">
    <source>
        <dbReference type="Proteomes" id="UP001219901"/>
    </source>
</evidence>
<evidence type="ECO:0000313" key="5">
    <source>
        <dbReference type="Proteomes" id="UP001321249"/>
    </source>
</evidence>
<evidence type="ECO:0000256" key="1">
    <source>
        <dbReference type="SAM" id="Phobius"/>
    </source>
</evidence>
<sequence length="167" mass="17681">MDAEIVVLRLLHIVPGVVWVGTAIFTAWVMSPAIAKAGPPHSAVVMKIMVKPMVILLHSSAVLTIVFGLIMAFRVRPNGLFDVLWSTPWGTMIWLGALLAVVGYGIGTFGGMKMKKMMAIGESLQGPPSPEQGAEMAALRSSAAMMTKVASVIVLVAVVCMALAQHV</sequence>
<evidence type="ECO:0000313" key="3">
    <source>
        <dbReference type="EMBL" id="WFG39584.1"/>
    </source>
</evidence>
<dbReference type="RefSeq" id="WP_342823430.1">
    <property type="nucleotide sequence ID" value="NZ_CP046146.1"/>
</dbReference>
<keyword evidence="4" id="KW-1185">Reference proteome</keyword>
<evidence type="ECO:0000313" key="2">
    <source>
        <dbReference type="EMBL" id="MDG0865671.1"/>
    </source>
</evidence>
<protein>
    <recommendedName>
        <fullName evidence="6">DUF2269 family protein</fullName>
    </recommendedName>
</protein>